<protein>
    <submittedName>
        <fullName evidence="5">Alpha-mannosidase</fullName>
    </submittedName>
</protein>
<dbReference type="PATRIC" id="fig|292.27.peg.4074"/>
<evidence type="ECO:0000313" key="5">
    <source>
        <dbReference type="EMBL" id="KML54745.1"/>
    </source>
</evidence>
<accession>A0A0J5ZN36</accession>
<feature type="signal peptide" evidence="2">
    <location>
        <begin position="1"/>
        <end position="21"/>
    </location>
</feature>
<dbReference type="PANTHER" id="PTHR12143:SF39">
    <property type="entry name" value="SECRETED PROTEIN"/>
    <property type="match status" value="1"/>
</dbReference>
<dbReference type="InterPro" id="IPR012939">
    <property type="entry name" value="Glyco_hydro_92"/>
</dbReference>
<dbReference type="InterPro" id="IPR050883">
    <property type="entry name" value="PNGase"/>
</dbReference>
<dbReference type="AlphaFoldDB" id="A0A0J5ZN36"/>
<dbReference type="GO" id="GO:0030246">
    <property type="term" value="F:carbohydrate binding"/>
    <property type="evidence" value="ECO:0007669"/>
    <property type="project" value="InterPro"/>
</dbReference>
<dbReference type="InterPro" id="IPR041371">
    <property type="entry name" value="GH92_N"/>
</dbReference>
<evidence type="ECO:0000259" key="3">
    <source>
        <dbReference type="Pfam" id="PF07971"/>
    </source>
</evidence>
<dbReference type="Pfam" id="PF17678">
    <property type="entry name" value="Glyco_hydro_92N"/>
    <property type="match status" value="1"/>
</dbReference>
<dbReference type="Gene3D" id="1.20.1610.10">
    <property type="entry name" value="alpha-1,2-mannosidases domains"/>
    <property type="match status" value="1"/>
</dbReference>
<proteinExistence type="predicted"/>
<feature type="domain" description="Glycosyl hydrolase family 92" evidence="3">
    <location>
        <begin position="333"/>
        <end position="865"/>
    </location>
</feature>
<feature type="region of interest" description="Disordered" evidence="1">
    <location>
        <begin position="28"/>
        <end position="77"/>
    </location>
</feature>
<dbReference type="PROSITE" id="PS51257">
    <property type="entry name" value="PROKAR_LIPOPROTEIN"/>
    <property type="match status" value="1"/>
</dbReference>
<name>A0A0J5ZN36_BURCE</name>
<comment type="caution">
    <text evidence="5">The sequence shown here is derived from an EMBL/GenBank/DDBJ whole genome shotgun (WGS) entry which is preliminary data.</text>
</comment>
<evidence type="ECO:0000256" key="2">
    <source>
        <dbReference type="SAM" id="SignalP"/>
    </source>
</evidence>
<feature type="region of interest" description="Disordered" evidence="1">
    <location>
        <begin position="403"/>
        <end position="434"/>
    </location>
</feature>
<organism evidence="5 6">
    <name type="scientific">Burkholderia cepacia</name>
    <name type="common">Pseudomonas cepacia</name>
    <dbReference type="NCBI Taxonomy" id="292"/>
    <lineage>
        <taxon>Bacteria</taxon>
        <taxon>Pseudomonadati</taxon>
        <taxon>Pseudomonadota</taxon>
        <taxon>Betaproteobacteria</taxon>
        <taxon>Burkholderiales</taxon>
        <taxon>Burkholderiaceae</taxon>
        <taxon>Burkholderia</taxon>
        <taxon>Burkholderia cepacia complex</taxon>
    </lineage>
</organism>
<feature type="chain" id="PRO_5005267569" evidence="2">
    <location>
        <begin position="22"/>
        <end position="907"/>
    </location>
</feature>
<dbReference type="Pfam" id="PF07971">
    <property type="entry name" value="Glyco_hydro_92"/>
    <property type="match status" value="1"/>
</dbReference>
<evidence type="ECO:0000256" key="1">
    <source>
        <dbReference type="SAM" id="MobiDB-lite"/>
    </source>
</evidence>
<dbReference type="GO" id="GO:0006516">
    <property type="term" value="P:glycoprotein catabolic process"/>
    <property type="evidence" value="ECO:0007669"/>
    <property type="project" value="TreeGrafter"/>
</dbReference>
<feature type="region of interest" description="Disordered" evidence="1">
    <location>
        <begin position="880"/>
        <end position="907"/>
    </location>
</feature>
<reference evidence="5 6" key="1">
    <citation type="submission" date="2015-05" db="EMBL/GenBank/DDBJ databases">
        <title>Draft genome of Burkholderia cepacia LK29.</title>
        <authorList>
            <person name="Chan X.Y."/>
        </authorList>
    </citation>
    <scope>NUCLEOTIDE SEQUENCE [LARGE SCALE GENOMIC DNA]</scope>
    <source>
        <strain evidence="5 6">LK29</strain>
    </source>
</reference>
<feature type="compositionally biased region" description="Polar residues" evidence="1">
    <location>
        <begin position="890"/>
        <end position="907"/>
    </location>
</feature>
<sequence length="907" mass="95054">MKNPRLLIVAALTCAALAACGGDDLNSASTSANGATSTIGATPANGAGDTPSTSPPPTSGPSQPGQPSQPTPPKRTNMQLTQFVNPLIGTQVNSDSGYAGNVSPGATVPFGMVNFGPNTPRYDFNGSGGYLSSGGSGGTIDFFSVTHLSGVGCPGQGAVAMLPSDAATAVASGGRPIGIGYNYADETAEPGYYKVRLANGIVTELSATARSGIARFTYTNKDKGFFSIDAKLNGNSDSGSTKVTAKKVTLAIASDGKSMSGQAVAPAFCTPYGTVWNAPVYFYATFDKPLRKQAGTSAVNTVSNGAATLQFDLTDSDRTVTVKVGVSSVSVENAQRNLHDEGEKLAFDDARTNASGLWNDRLNTVQIDQAANPASLNATQKANLTKFYTALYHVFGTPTLYSDTNGEFRSMRQPRNPDGSYPKSVDQSGTIPPRATARVGDYAFRRGDGSQGGAGNHYTGFSLWDTYRSQAQLLALLAPKESSDMMQSLVVDALQCGAFPHWVDGSDDSTPMAGDNALNVIAGAYKFGATDFDLVSAARLTKQSVFDPSSACNDRPSDGGLAHFLSAHYLSQSDDGHSSSATIERVLSDRSAAAFLQALPASVLNAPSVGVTPDNIGTLYTRAGWWRNIFDYTNKVIAARNAPPAGSPPGTLGTLVQGEFHESTEPNYFWTFAQDWTALIDAIGGKQAAVTRLNKLFAITTPFSTVPASSDLNGGQSSDNLYIGNEPSFQSPWGYNWAGQPSGAQYVLPIIMSEAFTTGRDGLPGNDDMGATSSWYVWAALGMFPVIPSEAGLTLSTPQFSGITVWLGNGKTLRLESDKQVAMDDSGHPSFAYIQSLKVNGADYAGSWLPLGRIANGGTMNYALSATPTQWAAADNLTPPSGPNADYTRMTASGSSDVMRIRQTSSH</sequence>
<evidence type="ECO:0000313" key="6">
    <source>
        <dbReference type="Proteomes" id="UP000036338"/>
    </source>
</evidence>
<feature type="compositionally biased region" description="Low complexity" evidence="1">
    <location>
        <begin position="28"/>
        <end position="42"/>
    </location>
</feature>
<dbReference type="Proteomes" id="UP000036338">
    <property type="component" value="Unassembled WGS sequence"/>
</dbReference>
<dbReference type="Gene3D" id="3.30.2080.10">
    <property type="entry name" value="GH92 mannosidase domain"/>
    <property type="match status" value="1"/>
</dbReference>
<dbReference type="PANTHER" id="PTHR12143">
    <property type="entry name" value="PEPTIDE N-GLYCANASE PNGASE -RELATED"/>
    <property type="match status" value="1"/>
</dbReference>
<dbReference type="GO" id="GO:0005829">
    <property type="term" value="C:cytosol"/>
    <property type="evidence" value="ECO:0007669"/>
    <property type="project" value="TreeGrafter"/>
</dbReference>
<gene>
    <name evidence="5" type="ORF">VL15_19950</name>
</gene>
<dbReference type="EMBL" id="LDWR01000034">
    <property type="protein sequence ID" value="KML54745.1"/>
    <property type="molecule type" value="Genomic_DNA"/>
</dbReference>
<keyword evidence="2" id="KW-0732">Signal</keyword>
<dbReference type="Gene3D" id="1.20.1050.60">
    <property type="entry name" value="alpha-1,2-mannosidase"/>
    <property type="match status" value="1"/>
</dbReference>
<evidence type="ECO:0000259" key="4">
    <source>
        <dbReference type="Pfam" id="PF17678"/>
    </source>
</evidence>
<dbReference type="Gene3D" id="2.70.98.10">
    <property type="match status" value="1"/>
</dbReference>
<dbReference type="GO" id="GO:0000224">
    <property type="term" value="F:peptide-N4-(N-acetyl-beta-glucosaminyl)asparagine amidase activity"/>
    <property type="evidence" value="ECO:0007669"/>
    <property type="project" value="TreeGrafter"/>
</dbReference>
<feature type="domain" description="Glycosyl hydrolase family 92 N-terminal" evidence="4">
    <location>
        <begin position="83"/>
        <end position="327"/>
    </location>
</feature>
<dbReference type="InterPro" id="IPR014718">
    <property type="entry name" value="GH-type_carb-bd"/>
</dbReference>